<evidence type="ECO:0000313" key="2">
    <source>
        <dbReference type="EMBL" id="MBA2893756.1"/>
    </source>
</evidence>
<dbReference type="EMBL" id="JACDUR010000005">
    <property type="protein sequence ID" value="MBA2893756.1"/>
    <property type="molecule type" value="Genomic_DNA"/>
</dbReference>
<dbReference type="Pfam" id="PF06259">
    <property type="entry name" value="Abhydrolase_8"/>
    <property type="match status" value="1"/>
</dbReference>
<dbReference type="Proteomes" id="UP000530928">
    <property type="component" value="Unassembled WGS sequence"/>
</dbReference>
<dbReference type="InterPro" id="IPR029058">
    <property type="entry name" value="AB_hydrolase_fold"/>
</dbReference>
<proteinExistence type="predicted"/>
<reference evidence="2 3" key="1">
    <citation type="submission" date="2020-07" db="EMBL/GenBank/DDBJ databases">
        <title>Genomic Encyclopedia of Type Strains, Phase IV (KMG-IV): sequencing the most valuable type-strain genomes for metagenomic binning, comparative biology and taxonomic classification.</title>
        <authorList>
            <person name="Goeker M."/>
        </authorList>
    </citation>
    <scope>NUCLEOTIDE SEQUENCE [LARGE SCALE GENOMIC DNA]</scope>
    <source>
        <strain evidence="2 3">DSM 45533</strain>
    </source>
</reference>
<dbReference type="InterPro" id="IPR010427">
    <property type="entry name" value="DUF1023"/>
</dbReference>
<comment type="caution">
    <text evidence="2">The sequence shown here is derived from an EMBL/GenBank/DDBJ whole genome shotgun (WGS) entry which is preliminary data.</text>
</comment>
<accession>A0A7W0HSK3</accession>
<feature type="domain" description="DUF1023" evidence="1">
    <location>
        <begin position="329"/>
        <end position="506"/>
    </location>
</feature>
<evidence type="ECO:0000313" key="3">
    <source>
        <dbReference type="Proteomes" id="UP000530928"/>
    </source>
</evidence>
<dbReference type="AlphaFoldDB" id="A0A7W0HSK3"/>
<gene>
    <name evidence="2" type="ORF">HNR30_005117</name>
</gene>
<organism evidence="2 3">
    <name type="scientific">Nonomuraea soli</name>
    <dbReference type="NCBI Taxonomy" id="1032476"/>
    <lineage>
        <taxon>Bacteria</taxon>
        <taxon>Bacillati</taxon>
        <taxon>Actinomycetota</taxon>
        <taxon>Actinomycetes</taxon>
        <taxon>Streptosporangiales</taxon>
        <taxon>Streptosporangiaceae</taxon>
        <taxon>Nonomuraea</taxon>
    </lineage>
</organism>
<keyword evidence="3" id="KW-1185">Reference proteome</keyword>
<protein>
    <recommendedName>
        <fullName evidence="1">DUF1023 domain-containing protein</fullName>
    </recommendedName>
</protein>
<name>A0A7W0HSK3_9ACTN</name>
<dbReference type="SUPFAM" id="SSF53474">
    <property type="entry name" value="alpha/beta-Hydrolases"/>
    <property type="match status" value="1"/>
</dbReference>
<dbReference type="RefSeq" id="WP_181612530.1">
    <property type="nucleotide sequence ID" value="NZ_BAABAM010000005.1"/>
</dbReference>
<sequence length="577" mass="60056">MAEYAAALEAFKRATALAADHHTALDAAARLMATCTWVGGGATAFTTALAGSRTRLQTALSSALQSLATQVVRQGGPPPGIPRVTTTPVTLSPAPSAFQGIDPQAMTALASTLDQAAHTLAAAGARLATELSTHGLPSQPGHTVGQIAGWAAAQSTDLRRRLALIQRTVPSGALPAGITAHHLFGAHAPDPHETGALLARLAAGDTAALARLLELQEQGRDADLAARVNAWWRGLTDRVKEALVGVGGFGLLNGVPSSVRDTANRRWLGSEKARLRAELDEATTAFGHPLDLGGWERIANQLRRIEYIERELRPVPGYPDPLLLAFDLTGQGRLVVSWGDPDTADITVTSVSGLTSGLDVAHGDLGRARALWRQADATGGGRSVASITWLGYDAPQLDPGLLDARKSVAFQASAAAGGASLAAFTDGLRASHEPTSTGRTVVIGHSYGSLTSGRAATLRPGRFADELIIVGSPGVGVSHAAELGVNPRHVWVGEAGGDPVAALGRFGTDPGHSSFGGQRFPVGRDVWTSAHSSYWNPQSPSLINMGHLINGGYHRLVRPEPLNDQPQLLLPALAPES</sequence>
<evidence type="ECO:0000259" key="1">
    <source>
        <dbReference type="Pfam" id="PF06259"/>
    </source>
</evidence>